<proteinExistence type="inferred from homology"/>
<feature type="compositionally biased region" description="Polar residues" evidence="2">
    <location>
        <begin position="71"/>
        <end position="82"/>
    </location>
</feature>
<feature type="compositionally biased region" description="Polar residues" evidence="2">
    <location>
        <begin position="586"/>
        <end position="600"/>
    </location>
</feature>
<feature type="compositionally biased region" description="Basic and acidic residues" evidence="2">
    <location>
        <begin position="889"/>
        <end position="900"/>
    </location>
</feature>
<dbReference type="GO" id="GO:0098978">
    <property type="term" value="C:glutamatergic synapse"/>
    <property type="evidence" value="ECO:0007669"/>
    <property type="project" value="TreeGrafter"/>
</dbReference>
<dbReference type="Pfam" id="PF03359">
    <property type="entry name" value="GKAP"/>
    <property type="match status" value="1"/>
</dbReference>
<feature type="region of interest" description="Disordered" evidence="2">
    <location>
        <begin position="51"/>
        <end position="99"/>
    </location>
</feature>
<feature type="compositionally biased region" description="Basic and acidic residues" evidence="2">
    <location>
        <begin position="161"/>
        <end position="191"/>
    </location>
</feature>
<dbReference type="PANTHER" id="PTHR12353">
    <property type="entry name" value="DISKS LARGE-ASSOCIATED PROTEIN DAP SAP90/PSD-95-ASSOCIATED PROTEIN"/>
    <property type="match status" value="1"/>
</dbReference>
<feature type="region of interest" description="Disordered" evidence="2">
    <location>
        <begin position="857"/>
        <end position="918"/>
    </location>
</feature>
<dbReference type="InterPro" id="IPR005026">
    <property type="entry name" value="SAPAP"/>
</dbReference>
<feature type="region of interest" description="Disordered" evidence="2">
    <location>
        <begin position="513"/>
        <end position="617"/>
    </location>
</feature>
<evidence type="ECO:0000256" key="1">
    <source>
        <dbReference type="ARBA" id="ARBA00008839"/>
    </source>
</evidence>
<feature type="compositionally biased region" description="Basic and acidic residues" evidence="2">
    <location>
        <begin position="208"/>
        <end position="219"/>
    </location>
</feature>
<sequence length="934" mass="102389">MSQHSSGGGGGAPCHCSPEDCDGPGREYYHGHSDGHYYPPGGAADALALERHHSHSHSHSHSVGGTFPRSHPSQHPPLQSFDSCEECLSSGHGGKMHRIPPNLIEQFDKQVPFHPDGFHTLQYQRTTSGGAEQRSESPSRIRHLVNSVQRLFAKSHSLEAPSKREYNGTRGSGEYRGERGGGHRSGGEDSGGHYSGHQPRSTRRNKSRERSKSGDSRHESGRRHRSRTAGWWSSDDNLDSDSSFLVGAGRRGYPSGHESLDAAIQELTMKRPKERVAASGPGECMACTTMALAGNEGGGHHGHHGHSLKRSTWSAMTVSQAREVYPSTRGGGGYDKALVPVDSKLKERTFHYLQVPSEDWGGGYGGGGAADSGGEIPCRRMRSGSYIKAMGDDDSADSDTSPKTSPKSTLIAQRDAFRRSISMDQRSSVITGVYTRSLTSSQLGDTLNRQFESVCDTMFGEVESQAVEALDLPGVFRTRSHSYVRAIQAGCSQDDDCLSVFSMSGPQGSIKVFPYRKGAPPPLPPRMSKSSLSVRAQSSTESTQDAYFQNSGQLASSSGPGRPKQHSNSVDLGSSERSSRGGYYANTGTGRSRQYSNSAESLDGVRETLSDSDAEGKALTEVHSIGVQVEDDKRRARFKRSNSVTASVQADLDPEGFPGLSIAVPTQDKSLQFGCSFQRHSSEPESASQYTECHRTVHTQGQWAYREHPHLPPRSHSPLPITSERAWAGTPSLEGPRSLPDSGRASPCMRDGEFFLRLLQTEVERMEGWCQNMEREAEENELPEEILELIRNAVGSAQMLMSQKVQQFFRLCQQSVDPSAYPQHSSQDLASFWDLLQLNIEDVRVKFQDLQRLKDSGWRLPPEKKDKKLPPPLPKKPAGGVSGSLRSLDLGERQRTEARRRLLQTKRTASFRQNSATESADSIEIYIPEAQTRL</sequence>
<feature type="region of interest" description="Disordered" evidence="2">
    <location>
        <begin position="707"/>
        <end position="746"/>
    </location>
</feature>
<dbReference type="GO" id="GO:0099572">
    <property type="term" value="C:postsynaptic specialization"/>
    <property type="evidence" value="ECO:0007669"/>
    <property type="project" value="TreeGrafter"/>
</dbReference>
<organism evidence="3 4">
    <name type="scientific">Mola mola</name>
    <name type="common">Ocean sunfish</name>
    <name type="synonym">Tetraodon mola</name>
    <dbReference type="NCBI Taxonomy" id="94237"/>
    <lineage>
        <taxon>Eukaryota</taxon>
        <taxon>Metazoa</taxon>
        <taxon>Chordata</taxon>
        <taxon>Craniata</taxon>
        <taxon>Vertebrata</taxon>
        <taxon>Euteleostomi</taxon>
        <taxon>Actinopterygii</taxon>
        <taxon>Neopterygii</taxon>
        <taxon>Teleostei</taxon>
        <taxon>Neoteleostei</taxon>
        <taxon>Acanthomorphata</taxon>
        <taxon>Eupercaria</taxon>
        <taxon>Tetraodontiformes</taxon>
        <taxon>Molidae</taxon>
        <taxon>Mola</taxon>
    </lineage>
</organism>
<comment type="similarity">
    <text evidence="1">Belongs to the SAPAP family.</text>
</comment>
<accession>A0A3Q3VZZ1</accession>
<evidence type="ECO:0000256" key="2">
    <source>
        <dbReference type="SAM" id="MobiDB-lite"/>
    </source>
</evidence>
<dbReference type="AlphaFoldDB" id="A0A3Q3VZZ1"/>
<protein>
    <submittedName>
        <fullName evidence="3">Uncharacterized protein</fullName>
    </submittedName>
</protein>
<feature type="region of interest" description="Disordered" evidence="2">
    <location>
        <begin position="153"/>
        <end position="234"/>
    </location>
</feature>
<evidence type="ECO:0000313" key="4">
    <source>
        <dbReference type="Proteomes" id="UP000261620"/>
    </source>
</evidence>
<reference evidence="3" key="1">
    <citation type="submission" date="2025-08" db="UniProtKB">
        <authorList>
            <consortium name="Ensembl"/>
        </authorList>
    </citation>
    <scope>IDENTIFICATION</scope>
</reference>
<feature type="region of interest" description="Disordered" evidence="2">
    <location>
        <begin position="388"/>
        <end position="410"/>
    </location>
</feature>
<dbReference type="GO" id="GO:0060090">
    <property type="term" value="F:molecular adaptor activity"/>
    <property type="evidence" value="ECO:0007669"/>
    <property type="project" value="TreeGrafter"/>
</dbReference>
<name>A0A3Q3VZZ1_MOLML</name>
<dbReference type="Proteomes" id="UP000261620">
    <property type="component" value="Unplaced"/>
</dbReference>
<feature type="compositionally biased region" description="Polar residues" evidence="2">
    <location>
        <begin position="528"/>
        <end position="559"/>
    </location>
</feature>
<dbReference type="GO" id="GO:0023052">
    <property type="term" value="P:signaling"/>
    <property type="evidence" value="ECO:0007669"/>
    <property type="project" value="InterPro"/>
</dbReference>
<dbReference type="Ensembl" id="ENSMMOT00000001694.1">
    <property type="protein sequence ID" value="ENSMMOP00000001664.1"/>
    <property type="gene ID" value="ENSMMOG00000001331.1"/>
</dbReference>
<feature type="compositionally biased region" description="Basic and acidic residues" evidence="2">
    <location>
        <begin position="603"/>
        <end position="617"/>
    </location>
</feature>
<keyword evidence="4" id="KW-1185">Reference proteome</keyword>
<dbReference type="PANTHER" id="PTHR12353:SF4">
    <property type="entry name" value="DISKS LARGE-ASSOCIATED PROTEIN 3"/>
    <property type="match status" value="1"/>
</dbReference>
<feature type="compositionally biased region" description="Low complexity" evidence="2">
    <location>
        <begin position="573"/>
        <end position="582"/>
    </location>
</feature>
<feature type="compositionally biased region" description="Low complexity" evidence="2">
    <location>
        <begin position="398"/>
        <end position="409"/>
    </location>
</feature>
<feature type="compositionally biased region" description="Polar residues" evidence="2">
    <location>
        <begin position="905"/>
        <end position="918"/>
    </location>
</feature>
<reference evidence="3" key="2">
    <citation type="submission" date="2025-09" db="UniProtKB">
        <authorList>
            <consortium name="Ensembl"/>
        </authorList>
    </citation>
    <scope>IDENTIFICATION</scope>
</reference>
<evidence type="ECO:0000313" key="3">
    <source>
        <dbReference type="Ensembl" id="ENSMMOP00000001664.1"/>
    </source>
</evidence>
<feature type="compositionally biased region" description="Basic and acidic residues" evidence="2">
    <location>
        <begin position="857"/>
        <end position="869"/>
    </location>
</feature>